<evidence type="ECO:0000256" key="1">
    <source>
        <dbReference type="SAM" id="SignalP"/>
    </source>
</evidence>
<proteinExistence type="predicted"/>
<reference evidence="2 3" key="1">
    <citation type="journal article" date="2021" name="Elife">
        <title>Chloroplast acquisition without the gene transfer in kleptoplastic sea slugs, Plakobranchus ocellatus.</title>
        <authorList>
            <person name="Maeda T."/>
            <person name="Takahashi S."/>
            <person name="Yoshida T."/>
            <person name="Shimamura S."/>
            <person name="Takaki Y."/>
            <person name="Nagai Y."/>
            <person name="Toyoda A."/>
            <person name="Suzuki Y."/>
            <person name="Arimoto A."/>
            <person name="Ishii H."/>
            <person name="Satoh N."/>
            <person name="Nishiyama T."/>
            <person name="Hasebe M."/>
            <person name="Maruyama T."/>
            <person name="Minagawa J."/>
            <person name="Obokata J."/>
            <person name="Shigenobu S."/>
        </authorList>
    </citation>
    <scope>NUCLEOTIDE SEQUENCE [LARGE SCALE GENOMIC DNA]</scope>
</reference>
<accession>A0AAV4B6R9</accession>
<protein>
    <submittedName>
        <fullName evidence="2">Uncharacterized protein</fullName>
    </submittedName>
</protein>
<feature type="signal peptide" evidence="1">
    <location>
        <begin position="1"/>
        <end position="18"/>
    </location>
</feature>
<evidence type="ECO:0000313" key="2">
    <source>
        <dbReference type="EMBL" id="GFO16146.1"/>
    </source>
</evidence>
<comment type="caution">
    <text evidence="2">The sequence shown here is derived from an EMBL/GenBank/DDBJ whole genome shotgun (WGS) entry which is preliminary data.</text>
</comment>
<keyword evidence="1" id="KW-0732">Signal</keyword>
<sequence length="139" mass="15544">MFALKVLITALMVSVLYAVHTLQDDVVGMNEVKTNFDETPQVRACAFLPTCTRIYRTQVFRSRTLDEYCGALNDYVNCYVTVCNIGGNLRETVFFLINGHLKSRGIPCRVRNGQAQNSAPGAISLIVLAIAGKYFFTFY</sequence>
<dbReference type="Proteomes" id="UP000735302">
    <property type="component" value="Unassembled WGS sequence"/>
</dbReference>
<evidence type="ECO:0000313" key="3">
    <source>
        <dbReference type="Proteomes" id="UP000735302"/>
    </source>
</evidence>
<gene>
    <name evidence="2" type="ORF">PoB_004265100</name>
</gene>
<dbReference type="AlphaFoldDB" id="A0AAV4B6R9"/>
<keyword evidence="3" id="KW-1185">Reference proteome</keyword>
<dbReference type="EMBL" id="BLXT01004654">
    <property type="protein sequence ID" value="GFO16146.1"/>
    <property type="molecule type" value="Genomic_DNA"/>
</dbReference>
<organism evidence="2 3">
    <name type="scientific">Plakobranchus ocellatus</name>
    <dbReference type="NCBI Taxonomy" id="259542"/>
    <lineage>
        <taxon>Eukaryota</taxon>
        <taxon>Metazoa</taxon>
        <taxon>Spiralia</taxon>
        <taxon>Lophotrochozoa</taxon>
        <taxon>Mollusca</taxon>
        <taxon>Gastropoda</taxon>
        <taxon>Heterobranchia</taxon>
        <taxon>Euthyneura</taxon>
        <taxon>Panpulmonata</taxon>
        <taxon>Sacoglossa</taxon>
        <taxon>Placobranchoidea</taxon>
        <taxon>Plakobranchidae</taxon>
        <taxon>Plakobranchus</taxon>
    </lineage>
</organism>
<name>A0AAV4B6R9_9GAST</name>
<feature type="chain" id="PRO_5043842408" evidence="1">
    <location>
        <begin position="19"/>
        <end position="139"/>
    </location>
</feature>